<reference evidence="2" key="1">
    <citation type="submission" date="2022-08" db="EMBL/GenBank/DDBJ databases">
        <title>Novel Bdellovibrio Species Isolated from Svalbard: Designation Bdellovibrio svalbardensis.</title>
        <authorList>
            <person name="Mitchell R.J."/>
            <person name="Choi S.Y."/>
        </authorList>
    </citation>
    <scope>NUCLEOTIDE SEQUENCE</scope>
    <source>
        <strain evidence="2">PAP01</strain>
    </source>
</reference>
<sequence length="86" mass="9547">MKIQFILGGVETEVEAESGRNLLDIALVARLRPPYSCLEGHCGTCEAFIEHGETSEDKTDTHIVRTCQAIPKSDSVRVNYDKVEPK</sequence>
<evidence type="ECO:0000313" key="2">
    <source>
        <dbReference type="EMBL" id="MDG0815392.1"/>
    </source>
</evidence>
<name>A0ABT6DEX6_9BACT</name>
<dbReference type="InterPro" id="IPR006058">
    <property type="entry name" value="2Fe2S_fd_BS"/>
</dbReference>
<dbReference type="Pfam" id="PF00111">
    <property type="entry name" value="Fer2"/>
    <property type="match status" value="1"/>
</dbReference>
<dbReference type="CDD" id="cd00207">
    <property type="entry name" value="fer2"/>
    <property type="match status" value="1"/>
</dbReference>
<evidence type="ECO:0000259" key="1">
    <source>
        <dbReference type="PROSITE" id="PS51085"/>
    </source>
</evidence>
<feature type="domain" description="2Fe-2S ferredoxin-type" evidence="1">
    <location>
        <begin position="1"/>
        <end position="84"/>
    </location>
</feature>
<dbReference type="InterPro" id="IPR001041">
    <property type="entry name" value="2Fe-2S_ferredoxin-type"/>
</dbReference>
<dbReference type="RefSeq" id="WP_277576867.1">
    <property type="nucleotide sequence ID" value="NZ_JANRMI010000001.1"/>
</dbReference>
<dbReference type="Gene3D" id="3.10.20.30">
    <property type="match status" value="1"/>
</dbReference>
<accession>A0ABT6DEX6</accession>
<gene>
    <name evidence="2" type="ORF">NWE73_03395</name>
</gene>
<dbReference type="InterPro" id="IPR036010">
    <property type="entry name" value="2Fe-2S_ferredoxin-like_sf"/>
</dbReference>
<organism evidence="2 3">
    <name type="scientific">Bdellovibrio svalbardensis</name>
    <dbReference type="NCBI Taxonomy" id="2972972"/>
    <lineage>
        <taxon>Bacteria</taxon>
        <taxon>Pseudomonadati</taxon>
        <taxon>Bdellovibrionota</taxon>
        <taxon>Bdellovibrionia</taxon>
        <taxon>Bdellovibrionales</taxon>
        <taxon>Pseudobdellovibrionaceae</taxon>
        <taxon>Bdellovibrio</taxon>
    </lineage>
</organism>
<dbReference type="Proteomes" id="UP001152321">
    <property type="component" value="Unassembled WGS sequence"/>
</dbReference>
<comment type="caution">
    <text evidence="2">The sequence shown here is derived from an EMBL/GenBank/DDBJ whole genome shotgun (WGS) entry which is preliminary data.</text>
</comment>
<proteinExistence type="predicted"/>
<evidence type="ECO:0000313" key="3">
    <source>
        <dbReference type="Proteomes" id="UP001152321"/>
    </source>
</evidence>
<dbReference type="InterPro" id="IPR012675">
    <property type="entry name" value="Beta-grasp_dom_sf"/>
</dbReference>
<dbReference type="PROSITE" id="PS00197">
    <property type="entry name" value="2FE2S_FER_1"/>
    <property type="match status" value="1"/>
</dbReference>
<dbReference type="EMBL" id="JANRMI010000001">
    <property type="protein sequence ID" value="MDG0815392.1"/>
    <property type="molecule type" value="Genomic_DNA"/>
</dbReference>
<protein>
    <submittedName>
        <fullName evidence="2">2Fe-2S iron-sulfur cluster binding domain-containing protein</fullName>
    </submittedName>
</protein>
<dbReference type="PROSITE" id="PS51085">
    <property type="entry name" value="2FE2S_FER_2"/>
    <property type="match status" value="1"/>
</dbReference>
<keyword evidence="3" id="KW-1185">Reference proteome</keyword>
<dbReference type="SUPFAM" id="SSF54292">
    <property type="entry name" value="2Fe-2S ferredoxin-like"/>
    <property type="match status" value="1"/>
</dbReference>